<keyword evidence="1" id="KW-0472">Membrane</keyword>
<keyword evidence="1" id="KW-0812">Transmembrane</keyword>
<protein>
    <submittedName>
        <fullName evidence="2">Uncharacterized protein</fullName>
    </submittedName>
</protein>
<reference evidence="2 3" key="1">
    <citation type="submission" date="2020-02" db="EMBL/GenBank/DDBJ databases">
        <title>Geodermatophilus sabuli CPCC 205279 I12A-02694.</title>
        <authorList>
            <person name="Jiang Z."/>
        </authorList>
    </citation>
    <scope>NUCLEOTIDE SEQUENCE [LARGE SCALE GENOMIC DNA]</scope>
    <source>
        <strain evidence="2 3">I12A-02694</strain>
    </source>
</reference>
<feature type="transmembrane region" description="Helical" evidence="1">
    <location>
        <begin position="20"/>
        <end position="45"/>
    </location>
</feature>
<accession>A0A7K3W3Q9</accession>
<keyword evidence="1" id="KW-1133">Transmembrane helix</keyword>
<evidence type="ECO:0000313" key="2">
    <source>
        <dbReference type="EMBL" id="NEK58983.1"/>
    </source>
</evidence>
<evidence type="ECO:0000313" key="3">
    <source>
        <dbReference type="Proteomes" id="UP000470246"/>
    </source>
</evidence>
<dbReference type="EMBL" id="JAAGWF010000015">
    <property type="protein sequence ID" value="NEK58983.1"/>
    <property type="molecule type" value="Genomic_DNA"/>
</dbReference>
<dbReference type="Proteomes" id="UP000470246">
    <property type="component" value="Unassembled WGS sequence"/>
</dbReference>
<keyword evidence="3" id="KW-1185">Reference proteome</keyword>
<evidence type="ECO:0000256" key="1">
    <source>
        <dbReference type="SAM" id="Phobius"/>
    </source>
</evidence>
<dbReference type="AlphaFoldDB" id="A0A7K3W3Q9"/>
<dbReference type="RefSeq" id="WP_163482358.1">
    <property type="nucleotide sequence ID" value="NZ_JAAGWF010000015.1"/>
</dbReference>
<gene>
    <name evidence="2" type="ORF">GCU56_14015</name>
</gene>
<proteinExistence type="predicted"/>
<comment type="caution">
    <text evidence="2">The sequence shown here is derived from an EMBL/GenBank/DDBJ whole genome shotgun (WGS) entry which is preliminary data.</text>
</comment>
<sequence>MVSTTLGAVARRNGTRTGQATAGLVLGVVAVVVAIANMVIAYNVLT</sequence>
<name>A0A7K3W3Q9_9ACTN</name>
<organism evidence="2 3">
    <name type="scientific">Geodermatophilus sabuli</name>
    <dbReference type="NCBI Taxonomy" id="1564158"/>
    <lineage>
        <taxon>Bacteria</taxon>
        <taxon>Bacillati</taxon>
        <taxon>Actinomycetota</taxon>
        <taxon>Actinomycetes</taxon>
        <taxon>Geodermatophilales</taxon>
        <taxon>Geodermatophilaceae</taxon>
        <taxon>Geodermatophilus</taxon>
    </lineage>
</organism>